<protein>
    <submittedName>
        <fullName evidence="2">TraX family protein</fullName>
    </submittedName>
</protein>
<feature type="transmembrane region" description="Helical" evidence="1">
    <location>
        <begin position="144"/>
        <end position="177"/>
    </location>
</feature>
<organism evidence="2">
    <name type="scientific">Candidatus Electrothrix aestuarii</name>
    <dbReference type="NCBI Taxonomy" id="3062594"/>
    <lineage>
        <taxon>Bacteria</taxon>
        <taxon>Pseudomonadati</taxon>
        <taxon>Thermodesulfobacteriota</taxon>
        <taxon>Desulfobulbia</taxon>
        <taxon>Desulfobulbales</taxon>
        <taxon>Desulfobulbaceae</taxon>
        <taxon>Candidatus Electrothrix</taxon>
    </lineage>
</organism>
<dbReference type="InterPro" id="IPR008875">
    <property type="entry name" value="TraX"/>
</dbReference>
<proteinExistence type="predicted"/>
<dbReference type="AlphaFoldDB" id="A0AAU8LRF6"/>
<keyword evidence="1" id="KW-0472">Membrane</keyword>
<reference evidence="2" key="2">
    <citation type="submission" date="2024-06" db="EMBL/GenBank/DDBJ databases">
        <authorList>
            <person name="Plum-Jensen L.E."/>
            <person name="Schramm A."/>
            <person name="Marshall I.P.G."/>
        </authorList>
    </citation>
    <scope>NUCLEOTIDE SEQUENCE</scope>
    <source>
        <strain evidence="2">Rat1</strain>
    </source>
</reference>
<name>A0AAU8LRF6_9BACT</name>
<feature type="transmembrane region" description="Helical" evidence="1">
    <location>
        <begin position="189"/>
        <end position="210"/>
    </location>
</feature>
<keyword evidence="1" id="KW-1133">Transmembrane helix</keyword>
<dbReference type="EMBL" id="CP159373">
    <property type="protein sequence ID" value="XCN71884.1"/>
    <property type="molecule type" value="Genomic_DNA"/>
</dbReference>
<sequence>MTRKDLACLFMLIDHIGAVFFPDVVLLRIVGRLALPVFAYQVALGIRHTSDTGRYFLRLFGFALLSQPFSMLLFHTTQLNILFSFALFVLLVHLVRRERWLLFVLIFFSFPLLEKAYGLEYGLYAASLVLVFSVSLEGPDPSLGIFLFALLNLIFVFGGFLPPLQIFSLASLPLIYIDVKHVDFKLGKYFYYLFYPVHLAVLLGWCYVFAI</sequence>
<evidence type="ECO:0000256" key="1">
    <source>
        <dbReference type="SAM" id="Phobius"/>
    </source>
</evidence>
<feature type="transmembrane region" description="Helical" evidence="1">
    <location>
        <begin position="102"/>
        <end position="124"/>
    </location>
</feature>
<evidence type="ECO:0000313" key="2">
    <source>
        <dbReference type="EMBL" id="XCN71884.1"/>
    </source>
</evidence>
<dbReference type="KEGG" id="eaj:Q3M24_16465"/>
<accession>A0AAU8LRF6</accession>
<reference evidence="2" key="1">
    <citation type="journal article" date="2024" name="Syst. Appl. Microbiol.">
        <title>First single-strain enrichments of Electrothrix cable bacteria, description of E. aestuarii sp. nov. and E. rattekaaiensis sp. nov., and proposal of a cable bacteria taxonomy following the rules of the SeqCode.</title>
        <authorList>
            <person name="Plum-Jensen L.E."/>
            <person name="Schramm A."/>
            <person name="Marshall I.P.G."/>
        </authorList>
    </citation>
    <scope>NUCLEOTIDE SEQUENCE</scope>
    <source>
        <strain evidence="2">Rat1</strain>
    </source>
</reference>
<keyword evidence="1" id="KW-0812">Transmembrane</keyword>
<dbReference type="Pfam" id="PF05857">
    <property type="entry name" value="TraX"/>
    <property type="match status" value="1"/>
</dbReference>
<feature type="transmembrane region" description="Helical" evidence="1">
    <location>
        <begin position="79"/>
        <end position="95"/>
    </location>
</feature>
<gene>
    <name evidence="2" type="ORF">Q3M24_16465</name>
</gene>